<proteinExistence type="predicted"/>
<dbReference type="InterPro" id="IPR008927">
    <property type="entry name" value="6-PGluconate_DH-like_C_sf"/>
</dbReference>
<dbReference type="SUPFAM" id="SSF51735">
    <property type="entry name" value="NAD(P)-binding Rossmann-fold domains"/>
    <property type="match status" value="1"/>
</dbReference>
<dbReference type="Pfam" id="PF03807">
    <property type="entry name" value="F420_oxidored"/>
    <property type="match status" value="1"/>
</dbReference>
<dbReference type="Proteomes" id="UP000327000">
    <property type="component" value="Unassembled WGS sequence"/>
</dbReference>
<comment type="caution">
    <text evidence="3">The sequence shown here is derived from an EMBL/GenBank/DDBJ whole genome shotgun (WGS) entry which is preliminary data.</text>
</comment>
<dbReference type="InterPro" id="IPR028939">
    <property type="entry name" value="P5C_Rdtase_cat_N"/>
</dbReference>
<dbReference type="InterPro" id="IPR013328">
    <property type="entry name" value="6PGD_dom2"/>
</dbReference>
<dbReference type="InterPro" id="IPR015814">
    <property type="entry name" value="Pgluconate_DH_NAD-bd_C"/>
</dbReference>
<feature type="domain" description="Phosphogluconate dehydrogenase NAD-binding putative C-terminal" evidence="2">
    <location>
        <begin position="186"/>
        <end position="254"/>
    </location>
</feature>
<dbReference type="Gene3D" id="3.40.50.720">
    <property type="entry name" value="NAD(P)-binding Rossmann-like Domain"/>
    <property type="match status" value="1"/>
</dbReference>
<dbReference type="AlphaFoldDB" id="A0A5N5W319"/>
<dbReference type="SUPFAM" id="SSF48179">
    <property type="entry name" value="6-phosphogluconate dehydrogenase C-terminal domain-like"/>
    <property type="match status" value="1"/>
</dbReference>
<dbReference type="OrthoDB" id="1271986at2"/>
<dbReference type="Pfam" id="PF09130">
    <property type="entry name" value="DUF1932"/>
    <property type="match status" value="1"/>
</dbReference>
<evidence type="ECO:0000259" key="2">
    <source>
        <dbReference type="Pfam" id="PF09130"/>
    </source>
</evidence>
<protein>
    <submittedName>
        <fullName evidence="3">NAD(P)-dependent oxidoreductase</fullName>
    </submittedName>
</protein>
<evidence type="ECO:0000313" key="3">
    <source>
        <dbReference type="EMBL" id="KAB7835756.1"/>
    </source>
</evidence>
<dbReference type="RefSeq" id="WP_152265213.1">
    <property type="nucleotide sequence ID" value="NZ_VOKX01000106.1"/>
</dbReference>
<dbReference type="EMBL" id="VOKX01000106">
    <property type="protein sequence ID" value="KAB7835756.1"/>
    <property type="molecule type" value="Genomic_DNA"/>
</dbReference>
<feature type="domain" description="Pyrroline-5-carboxylate reductase catalytic N-terminal" evidence="1">
    <location>
        <begin position="10"/>
        <end position="79"/>
    </location>
</feature>
<accession>A0A5N5W319</accession>
<evidence type="ECO:0000259" key="1">
    <source>
        <dbReference type="Pfam" id="PF03807"/>
    </source>
</evidence>
<dbReference type="Gene3D" id="1.10.1040.10">
    <property type="entry name" value="N-(1-d-carboxylethyl)-l-norvaline Dehydrogenase, domain 2"/>
    <property type="match status" value="1"/>
</dbReference>
<organism evidence="3 4">
    <name type="scientific">Streptomyces mobaraensis</name>
    <name type="common">Streptoverticillium mobaraense</name>
    <dbReference type="NCBI Taxonomy" id="35621"/>
    <lineage>
        <taxon>Bacteria</taxon>
        <taxon>Bacillati</taxon>
        <taxon>Actinomycetota</taxon>
        <taxon>Actinomycetes</taxon>
        <taxon>Kitasatosporales</taxon>
        <taxon>Streptomycetaceae</taxon>
        <taxon>Streptomyces</taxon>
    </lineage>
</organism>
<evidence type="ECO:0000313" key="4">
    <source>
        <dbReference type="Proteomes" id="UP000327000"/>
    </source>
</evidence>
<keyword evidence="4" id="KW-1185">Reference proteome</keyword>
<reference evidence="3 4" key="1">
    <citation type="journal article" date="2019" name="Microb. Cell Fact.">
        <title>Exploring novel herbicidin analogues by transcriptional regulator overexpression and MS/MS molecular networking.</title>
        <authorList>
            <person name="Shi Y."/>
            <person name="Gu R."/>
            <person name="Li Y."/>
            <person name="Wang X."/>
            <person name="Ren W."/>
            <person name="Li X."/>
            <person name="Wang L."/>
            <person name="Xie Y."/>
            <person name="Hong B."/>
        </authorList>
    </citation>
    <scope>NUCLEOTIDE SEQUENCE [LARGE SCALE GENOMIC DNA]</scope>
    <source>
        <strain evidence="3 4">US-43</strain>
    </source>
</reference>
<sequence length="282" mass="29200">MTTLTLLHPGEMGAAIGAQAVTAGHTVRWVTAGRSAATLRRAEAAGLTPCASLSEALDGSDLAVSVCPPQAAEGVAAEVAALGFAGIYLDANAISPHRAERIAEGAAGCALDGAIIGPPPRDGKQARLYLSGDRYVAEQVEAVFMNTTVHTRYAGDGVGAASALKMSFASFQKTARTLAAVAHALADAHGVADLLKDEARRMPSAILADSGYLPSVAGRAWRWKPEMYEITDTMVAAGLPGDLATATAAVLNRWAHDKDRYDLPLAEVLAHLRQEPAPAPAD</sequence>
<name>A0A5N5W319_STRMB</name>
<dbReference type="InterPro" id="IPR036291">
    <property type="entry name" value="NAD(P)-bd_dom_sf"/>
</dbReference>
<gene>
    <name evidence="3" type="ORF">FRZ00_26415</name>
</gene>